<evidence type="ECO:0000256" key="4">
    <source>
        <dbReference type="ARBA" id="ARBA00023239"/>
    </source>
</evidence>
<sequence>MPITGTCLCEQIRLTVDLDQLPETSACFCSNCKKAGSTPMSVVMRTPREKVTIDGKPNVYPDITTTSGVIMDRLFCGNCGSPVLSRTPLDPNHYYLKAAFFDHPIPQPTKIDFGHRKEPWVHYDLGTSASVAHL</sequence>
<evidence type="ECO:0000256" key="3">
    <source>
        <dbReference type="ARBA" id="ARBA00022833"/>
    </source>
</evidence>
<comment type="similarity">
    <text evidence="1">Belongs to the Gfa family.</text>
</comment>
<dbReference type="EMBL" id="KV428014">
    <property type="protein sequence ID" value="KZT42365.1"/>
    <property type="molecule type" value="Genomic_DNA"/>
</dbReference>
<organism evidence="6 7">
    <name type="scientific">Sistotremastrum suecicum HHB10207 ss-3</name>
    <dbReference type="NCBI Taxonomy" id="1314776"/>
    <lineage>
        <taxon>Eukaryota</taxon>
        <taxon>Fungi</taxon>
        <taxon>Dikarya</taxon>
        <taxon>Basidiomycota</taxon>
        <taxon>Agaricomycotina</taxon>
        <taxon>Agaricomycetes</taxon>
        <taxon>Sistotremastrales</taxon>
        <taxon>Sistotremastraceae</taxon>
        <taxon>Sistotremastrum</taxon>
    </lineage>
</organism>
<gene>
    <name evidence="6" type="ORF">SISSUDRAFT_81558</name>
</gene>
<reference evidence="6 7" key="1">
    <citation type="journal article" date="2016" name="Mol. Biol. Evol.">
        <title>Comparative Genomics of Early-Diverging Mushroom-Forming Fungi Provides Insights into the Origins of Lignocellulose Decay Capabilities.</title>
        <authorList>
            <person name="Nagy L.G."/>
            <person name="Riley R."/>
            <person name="Tritt A."/>
            <person name="Adam C."/>
            <person name="Daum C."/>
            <person name="Floudas D."/>
            <person name="Sun H."/>
            <person name="Yadav J.S."/>
            <person name="Pangilinan J."/>
            <person name="Larsson K.H."/>
            <person name="Matsuura K."/>
            <person name="Barry K."/>
            <person name="Labutti K."/>
            <person name="Kuo R."/>
            <person name="Ohm R.A."/>
            <person name="Bhattacharya S.S."/>
            <person name="Shirouzu T."/>
            <person name="Yoshinaga Y."/>
            <person name="Martin F.M."/>
            <person name="Grigoriev I.V."/>
            <person name="Hibbett D.S."/>
        </authorList>
    </citation>
    <scope>NUCLEOTIDE SEQUENCE [LARGE SCALE GENOMIC DNA]</scope>
    <source>
        <strain evidence="6 7">HHB10207 ss-3</strain>
    </source>
</reference>
<evidence type="ECO:0000313" key="6">
    <source>
        <dbReference type="EMBL" id="KZT42365.1"/>
    </source>
</evidence>
<dbReference type="InterPro" id="IPR006913">
    <property type="entry name" value="CENP-V/GFA"/>
</dbReference>
<dbReference type="Gene3D" id="3.90.1590.10">
    <property type="entry name" value="glutathione-dependent formaldehyde- activating enzyme (gfa)"/>
    <property type="match status" value="1"/>
</dbReference>
<accession>A0A166H5P1</accession>
<dbReference type="GO" id="GO:0016846">
    <property type="term" value="F:carbon-sulfur lyase activity"/>
    <property type="evidence" value="ECO:0007669"/>
    <property type="project" value="InterPro"/>
</dbReference>
<dbReference type="OrthoDB" id="9985472at2759"/>
<dbReference type="PANTHER" id="PTHR33337">
    <property type="entry name" value="GFA DOMAIN-CONTAINING PROTEIN"/>
    <property type="match status" value="1"/>
</dbReference>
<feature type="domain" description="CENP-V/GFA" evidence="5">
    <location>
        <begin position="3"/>
        <end position="124"/>
    </location>
</feature>
<evidence type="ECO:0000256" key="2">
    <source>
        <dbReference type="ARBA" id="ARBA00022723"/>
    </source>
</evidence>
<evidence type="ECO:0000313" key="7">
    <source>
        <dbReference type="Proteomes" id="UP000076798"/>
    </source>
</evidence>
<protein>
    <recommendedName>
        <fullName evidence="5">CENP-V/GFA domain-containing protein</fullName>
    </recommendedName>
</protein>
<proteinExistence type="inferred from homology"/>
<keyword evidence="3" id="KW-0862">Zinc</keyword>
<dbReference type="GO" id="GO:0046872">
    <property type="term" value="F:metal ion binding"/>
    <property type="evidence" value="ECO:0007669"/>
    <property type="project" value="UniProtKB-KW"/>
</dbReference>
<keyword evidence="2" id="KW-0479">Metal-binding</keyword>
<dbReference type="Proteomes" id="UP000076798">
    <property type="component" value="Unassembled WGS sequence"/>
</dbReference>
<keyword evidence="4" id="KW-0456">Lyase</keyword>
<name>A0A166H5P1_9AGAM</name>
<keyword evidence="7" id="KW-1185">Reference proteome</keyword>
<dbReference type="PROSITE" id="PS51891">
    <property type="entry name" value="CENP_V_GFA"/>
    <property type="match status" value="1"/>
</dbReference>
<evidence type="ECO:0000256" key="1">
    <source>
        <dbReference type="ARBA" id="ARBA00005495"/>
    </source>
</evidence>
<dbReference type="PANTHER" id="PTHR33337:SF43">
    <property type="entry name" value="CENP-V_GFA DOMAIN-CONTAINING PROTEIN"/>
    <property type="match status" value="1"/>
</dbReference>
<dbReference type="InterPro" id="IPR011057">
    <property type="entry name" value="Mss4-like_sf"/>
</dbReference>
<dbReference type="STRING" id="1314776.A0A166H5P1"/>
<dbReference type="SUPFAM" id="SSF51316">
    <property type="entry name" value="Mss4-like"/>
    <property type="match status" value="1"/>
</dbReference>
<dbReference type="AlphaFoldDB" id="A0A166H5P1"/>
<evidence type="ECO:0000259" key="5">
    <source>
        <dbReference type="PROSITE" id="PS51891"/>
    </source>
</evidence>
<dbReference type="Pfam" id="PF04828">
    <property type="entry name" value="GFA"/>
    <property type="match status" value="1"/>
</dbReference>